<dbReference type="GO" id="GO:0003677">
    <property type="term" value="F:DNA binding"/>
    <property type="evidence" value="ECO:0007669"/>
    <property type="project" value="UniProtKB-UniRule"/>
</dbReference>
<name>A0A1L7RK82_9ACTO</name>
<organism evidence="7">
    <name type="scientific">Actinomyces succiniciruminis</name>
    <dbReference type="NCBI Taxonomy" id="1522002"/>
    <lineage>
        <taxon>Bacteria</taxon>
        <taxon>Bacillati</taxon>
        <taxon>Actinomycetota</taxon>
        <taxon>Actinomycetes</taxon>
        <taxon>Actinomycetales</taxon>
        <taxon>Actinomycetaceae</taxon>
        <taxon>Actinomyces</taxon>
    </lineage>
</organism>
<feature type="domain" description="Core-binding (CB)" evidence="6">
    <location>
        <begin position="15"/>
        <end position="92"/>
    </location>
</feature>
<reference evidence="7" key="1">
    <citation type="submission" date="2014-07" db="EMBL/GenBank/DDBJ databases">
        <authorList>
            <person name="Zhang J.E."/>
            <person name="Yang H."/>
            <person name="Guo J."/>
            <person name="Deng Z."/>
            <person name="Luo H."/>
            <person name="Luo M."/>
            <person name="Zhao B."/>
        </authorList>
    </citation>
    <scope>NUCLEOTIDE SEQUENCE</scope>
    <source>
        <strain evidence="7">AM4</strain>
    </source>
</reference>
<evidence type="ECO:0000256" key="1">
    <source>
        <dbReference type="ARBA" id="ARBA00008857"/>
    </source>
</evidence>
<dbReference type="CDD" id="cd00397">
    <property type="entry name" value="DNA_BRE_C"/>
    <property type="match status" value="1"/>
</dbReference>
<dbReference type="Gene3D" id="1.10.150.130">
    <property type="match status" value="1"/>
</dbReference>
<dbReference type="InterPro" id="IPR044068">
    <property type="entry name" value="CB"/>
</dbReference>
<dbReference type="Gene3D" id="1.10.443.10">
    <property type="entry name" value="Intergrase catalytic core"/>
    <property type="match status" value="1"/>
</dbReference>
<dbReference type="PROSITE" id="PS51900">
    <property type="entry name" value="CB"/>
    <property type="match status" value="1"/>
</dbReference>
<accession>A0A1L7RK82</accession>
<dbReference type="InterPro" id="IPR011010">
    <property type="entry name" value="DNA_brk_join_enz"/>
</dbReference>
<dbReference type="AlphaFoldDB" id="A0A1L7RK82"/>
<protein>
    <submittedName>
        <fullName evidence="7">Phage integrase family</fullName>
    </submittedName>
</protein>
<evidence type="ECO:0000256" key="2">
    <source>
        <dbReference type="ARBA" id="ARBA00023125"/>
    </source>
</evidence>
<evidence type="ECO:0000259" key="6">
    <source>
        <dbReference type="PROSITE" id="PS51900"/>
    </source>
</evidence>
<dbReference type="PANTHER" id="PTHR30349">
    <property type="entry name" value="PHAGE INTEGRASE-RELATED"/>
    <property type="match status" value="1"/>
</dbReference>
<dbReference type="InterPro" id="IPR013762">
    <property type="entry name" value="Integrase-like_cat_sf"/>
</dbReference>
<feature type="domain" description="Tyr recombinase" evidence="5">
    <location>
        <begin position="113"/>
        <end position="280"/>
    </location>
</feature>
<dbReference type="GO" id="GO:0006310">
    <property type="term" value="P:DNA recombination"/>
    <property type="evidence" value="ECO:0007669"/>
    <property type="project" value="UniProtKB-KW"/>
</dbReference>
<proteinExistence type="inferred from homology"/>
<dbReference type="PANTHER" id="PTHR30349:SF64">
    <property type="entry name" value="PROPHAGE INTEGRASE INTD-RELATED"/>
    <property type="match status" value="1"/>
</dbReference>
<evidence type="ECO:0000259" key="5">
    <source>
        <dbReference type="PROSITE" id="PS51898"/>
    </source>
</evidence>
<evidence type="ECO:0000256" key="4">
    <source>
        <dbReference type="PROSITE-ProRule" id="PRU01248"/>
    </source>
</evidence>
<dbReference type="InterPro" id="IPR010998">
    <property type="entry name" value="Integrase_recombinase_N"/>
</dbReference>
<dbReference type="InterPro" id="IPR050090">
    <property type="entry name" value="Tyrosine_recombinase_XerCD"/>
</dbReference>
<dbReference type="GO" id="GO:0015074">
    <property type="term" value="P:DNA integration"/>
    <property type="evidence" value="ECO:0007669"/>
    <property type="project" value="InterPro"/>
</dbReference>
<keyword evidence="2 4" id="KW-0238">DNA-binding</keyword>
<sequence>MDTNTNTPNHPSAADQITDPVDAWVLAMRARGLAPRTVTERARVIRQAAQTAATSPDELAPADIERFLARASTPGTRYTYYAVLRAWHRWLVRTGRRTDDPTEAVERPRMPAGRPRPISRAQLDRLLAMRLRPDTRTKILLAAYQGLRVHEIAKIRGEDIDTGAGTLTVAGKGGRVDTLPLHPRIAAEARQRPGEGYWFPSPYRAGESITGKSVGDVISAALHRAGIRASAHQLRHTFATQLLAAGVDSRVVQVLMRHASLATTARYLGVSPEQQHAAIGTLR</sequence>
<gene>
    <name evidence="7" type="ORF">AAM4_2614</name>
</gene>
<keyword evidence="3" id="KW-0233">DNA recombination</keyword>
<dbReference type="InterPro" id="IPR002104">
    <property type="entry name" value="Integrase_catalytic"/>
</dbReference>
<dbReference type="EMBL" id="LK995540">
    <property type="protein sequence ID" value="CED92446.1"/>
    <property type="molecule type" value="Genomic_DNA"/>
</dbReference>
<dbReference type="Pfam" id="PF00589">
    <property type="entry name" value="Phage_integrase"/>
    <property type="match status" value="1"/>
</dbReference>
<dbReference type="RefSeq" id="WP_210581931.1">
    <property type="nucleotide sequence ID" value="NZ_LK995540.1"/>
</dbReference>
<evidence type="ECO:0000256" key="3">
    <source>
        <dbReference type="ARBA" id="ARBA00023172"/>
    </source>
</evidence>
<dbReference type="PROSITE" id="PS51898">
    <property type="entry name" value="TYR_RECOMBINASE"/>
    <property type="match status" value="1"/>
</dbReference>
<evidence type="ECO:0000313" key="7">
    <source>
        <dbReference type="EMBL" id="CED92446.1"/>
    </source>
</evidence>
<dbReference type="SUPFAM" id="SSF56349">
    <property type="entry name" value="DNA breaking-rejoining enzymes"/>
    <property type="match status" value="1"/>
</dbReference>
<comment type="similarity">
    <text evidence="1">Belongs to the 'phage' integrase family.</text>
</comment>